<evidence type="ECO:0000313" key="3">
    <source>
        <dbReference type="Proteomes" id="UP000800200"/>
    </source>
</evidence>
<evidence type="ECO:0000256" key="1">
    <source>
        <dbReference type="SAM" id="MobiDB-lite"/>
    </source>
</evidence>
<dbReference type="EMBL" id="ML994659">
    <property type="protein sequence ID" value="KAF2180294.1"/>
    <property type="molecule type" value="Genomic_DNA"/>
</dbReference>
<protein>
    <submittedName>
        <fullName evidence="2">Uncharacterized protein</fullName>
    </submittedName>
</protein>
<feature type="region of interest" description="Disordered" evidence="1">
    <location>
        <begin position="75"/>
        <end position="141"/>
    </location>
</feature>
<name>A0A6A6DL90_9PEZI</name>
<keyword evidence="3" id="KW-1185">Reference proteome</keyword>
<gene>
    <name evidence="2" type="ORF">K469DRAFT_673132</name>
</gene>
<dbReference type="AlphaFoldDB" id="A0A6A6DL90"/>
<reference evidence="2" key="1">
    <citation type="journal article" date="2020" name="Stud. Mycol.">
        <title>101 Dothideomycetes genomes: a test case for predicting lifestyles and emergence of pathogens.</title>
        <authorList>
            <person name="Haridas S."/>
            <person name="Albert R."/>
            <person name="Binder M."/>
            <person name="Bloem J."/>
            <person name="Labutti K."/>
            <person name="Salamov A."/>
            <person name="Andreopoulos B."/>
            <person name="Baker S."/>
            <person name="Barry K."/>
            <person name="Bills G."/>
            <person name="Bluhm B."/>
            <person name="Cannon C."/>
            <person name="Castanera R."/>
            <person name="Culley D."/>
            <person name="Daum C."/>
            <person name="Ezra D."/>
            <person name="Gonzalez J."/>
            <person name="Henrissat B."/>
            <person name="Kuo A."/>
            <person name="Liang C."/>
            <person name="Lipzen A."/>
            <person name="Lutzoni F."/>
            <person name="Magnuson J."/>
            <person name="Mondo S."/>
            <person name="Nolan M."/>
            <person name="Ohm R."/>
            <person name="Pangilinan J."/>
            <person name="Park H.-J."/>
            <person name="Ramirez L."/>
            <person name="Alfaro M."/>
            <person name="Sun H."/>
            <person name="Tritt A."/>
            <person name="Yoshinaga Y."/>
            <person name="Zwiers L.-H."/>
            <person name="Turgeon B."/>
            <person name="Goodwin S."/>
            <person name="Spatafora J."/>
            <person name="Crous P."/>
            <person name="Grigoriev I."/>
        </authorList>
    </citation>
    <scope>NUCLEOTIDE SEQUENCE</scope>
    <source>
        <strain evidence="2">CBS 207.26</strain>
    </source>
</reference>
<feature type="compositionally biased region" description="Polar residues" evidence="1">
    <location>
        <begin position="124"/>
        <end position="140"/>
    </location>
</feature>
<evidence type="ECO:0000313" key="2">
    <source>
        <dbReference type="EMBL" id="KAF2180294.1"/>
    </source>
</evidence>
<proteinExistence type="predicted"/>
<dbReference type="OrthoDB" id="5327532at2759"/>
<organism evidence="2 3">
    <name type="scientific">Zopfia rhizophila CBS 207.26</name>
    <dbReference type="NCBI Taxonomy" id="1314779"/>
    <lineage>
        <taxon>Eukaryota</taxon>
        <taxon>Fungi</taxon>
        <taxon>Dikarya</taxon>
        <taxon>Ascomycota</taxon>
        <taxon>Pezizomycotina</taxon>
        <taxon>Dothideomycetes</taxon>
        <taxon>Dothideomycetes incertae sedis</taxon>
        <taxon>Zopfiaceae</taxon>
        <taxon>Zopfia</taxon>
    </lineage>
</organism>
<sequence>MRHREKGKFGAIKKSHELRTIWIYSVARHIINPKAREAYTYRSSGHGPWQPVIKNVEFERLLQRILFLNGLEDEKAREDGDKSCEEAELYQTPPGRPPNEEIQNRHGSITQQTGLSEDGIGPTASHSVSQSSPEPTNTATPVKCTREPLAELHSVISNNRQLTPRKPVRASLTRLPSKEAIVPEPQTTSSAASIRVNSMAEGQVEMQNHHNRVEASSAGARPAMKQARRHSERISRKKRCACLEKEFKRLSRIQQIHEQLNGTRTQVSTARLHHYSIERGISQFLRAPRAHFGLVPSS</sequence>
<feature type="compositionally biased region" description="Polar residues" evidence="1">
    <location>
        <begin position="105"/>
        <end position="115"/>
    </location>
</feature>
<accession>A0A6A6DL90</accession>
<feature type="compositionally biased region" description="Basic and acidic residues" evidence="1">
    <location>
        <begin position="75"/>
        <end position="85"/>
    </location>
</feature>
<dbReference type="Proteomes" id="UP000800200">
    <property type="component" value="Unassembled WGS sequence"/>
</dbReference>